<evidence type="ECO:0008006" key="5">
    <source>
        <dbReference type="Google" id="ProtNLM"/>
    </source>
</evidence>
<gene>
    <name evidence="3" type="ORF">tloyanaT_21000</name>
</gene>
<feature type="signal peptide" evidence="2">
    <location>
        <begin position="1"/>
        <end position="23"/>
    </location>
</feature>
<name>A0ABQ6HCK6_9GAMM</name>
<protein>
    <recommendedName>
        <fullName evidence="5">Methyltransferase</fullName>
    </recommendedName>
</protein>
<comment type="caution">
    <text evidence="3">The sequence shown here is derived from an EMBL/GenBank/DDBJ whole genome shotgun (WGS) entry which is preliminary data.</text>
</comment>
<keyword evidence="1" id="KW-0472">Membrane</keyword>
<dbReference type="EMBL" id="BSSV01000004">
    <property type="protein sequence ID" value="GLX85848.1"/>
    <property type="molecule type" value="Genomic_DNA"/>
</dbReference>
<dbReference type="Proteomes" id="UP001157134">
    <property type="component" value="Unassembled WGS sequence"/>
</dbReference>
<feature type="transmembrane region" description="Helical" evidence="1">
    <location>
        <begin position="39"/>
        <end position="61"/>
    </location>
</feature>
<evidence type="ECO:0000313" key="4">
    <source>
        <dbReference type="Proteomes" id="UP001157134"/>
    </source>
</evidence>
<accession>A0ABQ6HCK6</accession>
<evidence type="ECO:0000256" key="1">
    <source>
        <dbReference type="SAM" id="Phobius"/>
    </source>
</evidence>
<proteinExistence type="predicted"/>
<keyword evidence="2" id="KW-0732">Signal</keyword>
<reference evidence="3 4" key="1">
    <citation type="submission" date="2023-03" db="EMBL/GenBank/DDBJ databases">
        <title>Thalassotalea loyana LMG 22536T draft genome sequence.</title>
        <authorList>
            <person name="Sawabe T."/>
        </authorList>
    </citation>
    <scope>NUCLEOTIDE SEQUENCE [LARGE SCALE GENOMIC DNA]</scope>
    <source>
        <strain evidence="3 4">LMG 22536</strain>
    </source>
</reference>
<dbReference type="Gene3D" id="1.20.5.440">
    <property type="entry name" value="ATP synthase delta/epsilon subunit, C-terminal domain"/>
    <property type="match status" value="1"/>
</dbReference>
<dbReference type="InterPro" id="IPR008020">
    <property type="entry name" value="G8P"/>
</dbReference>
<evidence type="ECO:0000256" key="2">
    <source>
        <dbReference type="SAM" id="SignalP"/>
    </source>
</evidence>
<dbReference type="Pfam" id="PF05356">
    <property type="entry name" value="Phage_Coat_B"/>
    <property type="match status" value="1"/>
</dbReference>
<keyword evidence="1" id="KW-0812">Transmembrane</keyword>
<evidence type="ECO:0000313" key="3">
    <source>
        <dbReference type="EMBL" id="GLX85848.1"/>
    </source>
</evidence>
<sequence>MKNLLIKSGVVVGATVASTAMFAVDVSTVTGGLLTDGTAALTAVGMALVGLAGVTILFKWIKAAIFG</sequence>
<organism evidence="3 4">
    <name type="scientific">Thalassotalea loyana</name>
    <dbReference type="NCBI Taxonomy" id="280483"/>
    <lineage>
        <taxon>Bacteria</taxon>
        <taxon>Pseudomonadati</taxon>
        <taxon>Pseudomonadota</taxon>
        <taxon>Gammaproteobacteria</taxon>
        <taxon>Alteromonadales</taxon>
        <taxon>Colwelliaceae</taxon>
        <taxon>Thalassotalea</taxon>
    </lineage>
</organism>
<keyword evidence="1" id="KW-1133">Transmembrane helix</keyword>
<dbReference type="RefSeq" id="WP_284298345.1">
    <property type="nucleotide sequence ID" value="NZ_BSSV01000004.1"/>
</dbReference>
<keyword evidence="4" id="KW-1185">Reference proteome</keyword>
<feature type="chain" id="PRO_5047087184" description="Methyltransferase" evidence="2">
    <location>
        <begin position="24"/>
        <end position="67"/>
    </location>
</feature>